<feature type="transmembrane region" description="Helical" evidence="1">
    <location>
        <begin position="186"/>
        <end position="210"/>
    </location>
</feature>
<keyword evidence="3" id="KW-1185">Reference proteome</keyword>
<evidence type="ECO:0000313" key="3">
    <source>
        <dbReference type="Proteomes" id="UP000001593"/>
    </source>
</evidence>
<gene>
    <name evidence="2" type="ORF">NEMVEDRAFT_v1g83292</name>
</gene>
<feature type="transmembrane region" description="Helical" evidence="1">
    <location>
        <begin position="271"/>
        <end position="290"/>
    </location>
</feature>
<feature type="transmembrane region" description="Helical" evidence="1">
    <location>
        <begin position="12"/>
        <end position="32"/>
    </location>
</feature>
<dbReference type="PhylomeDB" id="A7RIS6"/>
<name>A7RIS6_NEMVE</name>
<feature type="transmembrane region" description="Helical" evidence="1">
    <location>
        <begin position="67"/>
        <end position="86"/>
    </location>
</feature>
<evidence type="ECO:0000256" key="1">
    <source>
        <dbReference type="SAM" id="Phobius"/>
    </source>
</evidence>
<feature type="transmembrane region" description="Helical" evidence="1">
    <location>
        <begin position="38"/>
        <end position="58"/>
    </location>
</feature>
<dbReference type="EMBL" id="DS469513">
    <property type="protein sequence ID" value="EDO48561.1"/>
    <property type="molecule type" value="Genomic_DNA"/>
</dbReference>
<sequence length="291" mass="33039">MAIAFFKFASALFTRVIFFVHGFVSVYLVWLSKNKDSTYWWLSTGLVLLFFETIYTILMRKGKEYKYFWPSSLLYMATVLPSIWVAEMSILHAKQTDPNCESNSASTVYALGGGVGIAPTWNTLTQKWSKLGLILVIIVARWLLPRGELTRDQLSTLLLVYVANAADIMGELSAEVPQAQLAAKTLYLVSVLVTYTWCFMQFTLVFTATAKSEPDEVTKQVTSKTKSQEKKLRLHGDLYSILTIMLMQDGPFLVLRLVMLVQFRVDSEMHLFFTGKNAMALAVLFYRLLVL</sequence>
<accession>A7RIS6</accession>
<feature type="non-terminal residue" evidence="2">
    <location>
        <position position="1"/>
    </location>
</feature>
<dbReference type="Pfam" id="PF09772">
    <property type="entry name" value="Tmem26"/>
    <property type="match status" value="1"/>
</dbReference>
<dbReference type="eggNOG" id="KOG4610">
    <property type="taxonomic scope" value="Eukaryota"/>
</dbReference>
<proteinExistence type="predicted"/>
<organism evidence="2 3">
    <name type="scientific">Nematostella vectensis</name>
    <name type="common">Starlet sea anemone</name>
    <dbReference type="NCBI Taxonomy" id="45351"/>
    <lineage>
        <taxon>Eukaryota</taxon>
        <taxon>Metazoa</taxon>
        <taxon>Cnidaria</taxon>
        <taxon>Anthozoa</taxon>
        <taxon>Hexacorallia</taxon>
        <taxon>Actiniaria</taxon>
        <taxon>Edwardsiidae</taxon>
        <taxon>Nematostella</taxon>
    </lineage>
</organism>
<reference evidence="2 3" key="1">
    <citation type="journal article" date="2007" name="Science">
        <title>Sea anemone genome reveals ancestral eumetazoan gene repertoire and genomic organization.</title>
        <authorList>
            <person name="Putnam N.H."/>
            <person name="Srivastava M."/>
            <person name="Hellsten U."/>
            <person name="Dirks B."/>
            <person name="Chapman J."/>
            <person name="Salamov A."/>
            <person name="Terry A."/>
            <person name="Shapiro H."/>
            <person name="Lindquist E."/>
            <person name="Kapitonov V.V."/>
            <person name="Jurka J."/>
            <person name="Genikhovich G."/>
            <person name="Grigoriev I.V."/>
            <person name="Lucas S.M."/>
            <person name="Steele R.E."/>
            <person name="Finnerty J.R."/>
            <person name="Technau U."/>
            <person name="Martindale M.Q."/>
            <person name="Rokhsar D.S."/>
        </authorList>
    </citation>
    <scope>NUCLEOTIDE SEQUENCE [LARGE SCALE GENOMIC DNA]</scope>
    <source>
        <strain evidence="3">CH2 X CH6</strain>
    </source>
</reference>
<keyword evidence="1" id="KW-0812">Transmembrane</keyword>
<dbReference type="PANTHER" id="PTHR22168">
    <property type="entry name" value="TMEM26 PROTEIN"/>
    <property type="match status" value="1"/>
</dbReference>
<dbReference type="OMA" id="QFDLYNT"/>
<evidence type="ECO:0000313" key="2">
    <source>
        <dbReference type="EMBL" id="EDO48561.1"/>
    </source>
</evidence>
<dbReference type="Proteomes" id="UP000001593">
    <property type="component" value="Unassembled WGS sequence"/>
</dbReference>
<dbReference type="HOGENOM" id="CLU_032511_0_1_1"/>
<protein>
    <recommendedName>
        <fullName evidence="4">Transmembrane protein 26</fullName>
    </recommendedName>
</protein>
<keyword evidence="1" id="KW-0472">Membrane</keyword>
<dbReference type="InterPro" id="IPR019169">
    <property type="entry name" value="Transmembrane_26"/>
</dbReference>
<dbReference type="AlphaFoldDB" id="A7RIS6"/>
<dbReference type="PANTHER" id="PTHR22168:SF3">
    <property type="entry name" value="TRANSMEMBRANE PROTEIN 26"/>
    <property type="match status" value="1"/>
</dbReference>
<keyword evidence="1" id="KW-1133">Transmembrane helix</keyword>
<evidence type="ECO:0008006" key="4">
    <source>
        <dbReference type="Google" id="ProtNLM"/>
    </source>
</evidence>
<feature type="transmembrane region" description="Helical" evidence="1">
    <location>
        <begin position="238"/>
        <end position="259"/>
    </location>
</feature>
<dbReference type="InParanoid" id="A7RIS6"/>